<keyword evidence="4" id="KW-0862">Zinc</keyword>
<keyword evidence="1" id="KW-0479">Metal-binding</keyword>
<dbReference type="SUPFAM" id="SSF57667">
    <property type="entry name" value="beta-beta-alpha zinc fingers"/>
    <property type="match status" value="2"/>
</dbReference>
<dbReference type="InterPro" id="IPR013087">
    <property type="entry name" value="Znf_C2H2_type"/>
</dbReference>
<feature type="domain" description="C2H2-type" evidence="6">
    <location>
        <begin position="309"/>
        <end position="333"/>
    </location>
</feature>
<evidence type="ECO:0000313" key="8">
    <source>
        <dbReference type="RefSeq" id="XP_014673690.1"/>
    </source>
</evidence>
<evidence type="ECO:0000256" key="5">
    <source>
        <dbReference type="PROSITE-ProRule" id="PRU00042"/>
    </source>
</evidence>
<accession>A0ABM1ENB9</accession>
<evidence type="ECO:0000256" key="4">
    <source>
        <dbReference type="ARBA" id="ARBA00022833"/>
    </source>
</evidence>
<keyword evidence="2" id="KW-0677">Repeat</keyword>
<evidence type="ECO:0000256" key="3">
    <source>
        <dbReference type="ARBA" id="ARBA00022771"/>
    </source>
</evidence>
<dbReference type="PROSITE" id="PS50157">
    <property type="entry name" value="ZINC_FINGER_C2H2_2"/>
    <property type="match status" value="3"/>
</dbReference>
<organism evidence="7 8">
    <name type="scientific">Priapulus caudatus</name>
    <name type="common">Priapulid worm</name>
    <dbReference type="NCBI Taxonomy" id="37621"/>
    <lineage>
        <taxon>Eukaryota</taxon>
        <taxon>Metazoa</taxon>
        <taxon>Ecdysozoa</taxon>
        <taxon>Scalidophora</taxon>
        <taxon>Priapulida</taxon>
        <taxon>Priapulimorpha</taxon>
        <taxon>Priapulimorphida</taxon>
        <taxon>Priapulidae</taxon>
        <taxon>Priapulus</taxon>
    </lineage>
</organism>
<dbReference type="InterPro" id="IPR036236">
    <property type="entry name" value="Znf_C2H2_sf"/>
</dbReference>
<dbReference type="PROSITE" id="PS00028">
    <property type="entry name" value="ZINC_FINGER_C2H2_1"/>
    <property type="match status" value="3"/>
</dbReference>
<feature type="domain" description="C2H2-type" evidence="6">
    <location>
        <begin position="338"/>
        <end position="365"/>
    </location>
</feature>
<reference evidence="8" key="1">
    <citation type="submission" date="2025-08" db="UniProtKB">
        <authorList>
            <consortium name="RefSeq"/>
        </authorList>
    </citation>
    <scope>IDENTIFICATION</scope>
</reference>
<feature type="domain" description="C2H2-type" evidence="6">
    <location>
        <begin position="281"/>
        <end position="304"/>
    </location>
</feature>
<evidence type="ECO:0000256" key="1">
    <source>
        <dbReference type="ARBA" id="ARBA00022723"/>
    </source>
</evidence>
<proteinExistence type="predicted"/>
<dbReference type="Gene3D" id="3.30.160.60">
    <property type="entry name" value="Classic Zinc Finger"/>
    <property type="match status" value="2"/>
</dbReference>
<evidence type="ECO:0000313" key="7">
    <source>
        <dbReference type="Proteomes" id="UP000695022"/>
    </source>
</evidence>
<dbReference type="PANTHER" id="PTHR24379">
    <property type="entry name" value="KRAB AND ZINC FINGER DOMAIN-CONTAINING"/>
    <property type="match status" value="1"/>
</dbReference>
<protein>
    <submittedName>
        <fullName evidence="8">Sal-like protein 1</fullName>
    </submittedName>
</protein>
<dbReference type="GeneID" id="106813955"/>
<dbReference type="RefSeq" id="XP_014673690.1">
    <property type="nucleotide sequence ID" value="XM_014818204.1"/>
</dbReference>
<evidence type="ECO:0000259" key="6">
    <source>
        <dbReference type="PROSITE" id="PS50157"/>
    </source>
</evidence>
<dbReference type="SMART" id="SM00355">
    <property type="entry name" value="ZnF_C2H2"/>
    <property type="match status" value="4"/>
</dbReference>
<gene>
    <name evidence="8" type="primary">LOC106813955</name>
</gene>
<dbReference type="Proteomes" id="UP000695022">
    <property type="component" value="Unplaced"/>
</dbReference>
<sequence>MQNVADVDQEDPAKNKVEDLTNTVQMLRADVREIKQILCSLLVDRSGSQYIASNDKSLDNSANSYEEAGSSPLQALSCISKVENTPCSVDARQHVSSLAVASLSMLPMLEHVAEESESLTPLGKVFSAKAAGLPQTSNCFLPSSRMSHGAELKLCAAPEWDIVDLSQSLEDTEPFCSTARATGVRTPQRGVLSPQPVNSRLSSVMTSPQAHNKMLPLAATPPQRGISGRCNIFGSSQSETEGGETDGASAECKCEFCGKTVLGGYGALARHRHDHRADAQFHCRICGNVLLSFRNLEMHYRAHATALTFRCPLCAAAFPQRGQLYAHMREEHTRGVLHRCSVCLKVFGSGQKLQRHARSMHTKKR</sequence>
<evidence type="ECO:0000256" key="2">
    <source>
        <dbReference type="ARBA" id="ARBA00022737"/>
    </source>
</evidence>
<name>A0ABM1ENB9_PRICU</name>
<keyword evidence="7" id="KW-1185">Reference proteome</keyword>
<dbReference type="PANTHER" id="PTHR24379:SF121">
    <property type="entry name" value="C2H2-TYPE DOMAIN-CONTAINING PROTEIN"/>
    <property type="match status" value="1"/>
</dbReference>
<keyword evidence="3 5" id="KW-0863">Zinc-finger</keyword>